<evidence type="ECO:0000313" key="3">
    <source>
        <dbReference type="Proteomes" id="UP000515679"/>
    </source>
</evidence>
<dbReference type="Gene3D" id="1.10.10.10">
    <property type="entry name" value="Winged helix-like DNA-binding domain superfamily/Winged helix DNA-binding domain"/>
    <property type="match status" value="1"/>
</dbReference>
<name>A0A7G5C6A7_9BACL</name>
<feature type="binding site" evidence="1">
    <location>
        <position position="173"/>
    </location>
    <ligand>
        <name>Zn(2+)</name>
        <dbReference type="ChEBI" id="CHEBI:29105"/>
    </ligand>
</feature>
<keyword evidence="3" id="KW-1185">Reference proteome</keyword>
<dbReference type="AlphaFoldDB" id="A0A7G5C6A7"/>
<evidence type="ECO:0000256" key="1">
    <source>
        <dbReference type="PIRSR" id="PIRSR602481-1"/>
    </source>
</evidence>
<dbReference type="PANTHER" id="PTHR33202">
    <property type="entry name" value="ZINC UPTAKE REGULATION PROTEIN"/>
    <property type="match status" value="1"/>
</dbReference>
<feature type="binding site" evidence="1">
    <location>
        <position position="133"/>
    </location>
    <ligand>
        <name>Zn(2+)</name>
        <dbReference type="ChEBI" id="CHEBI:29105"/>
    </ligand>
</feature>
<organism evidence="2 3">
    <name type="scientific">Cohnella cholangitidis</name>
    <dbReference type="NCBI Taxonomy" id="2598458"/>
    <lineage>
        <taxon>Bacteria</taxon>
        <taxon>Bacillati</taxon>
        <taxon>Bacillota</taxon>
        <taxon>Bacilli</taxon>
        <taxon>Bacillales</taxon>
        <taxon>Paenibacillaceae</taxon>
        <taxon>Cohnella</taxon>
    </lineage>
</organism>
<dbReference type="GO" id="GO:1900376">
    <property type="term" value="P:regulation of secondary metabolite biosynthetic process"/>
    <property type="evidence" value="ECO:0007669"/>
    <property type="project" value="TreeGrafter"/>
</dbReference>
<sequence>MLLLVNVIVTIKPYLKISFKECILKMNLVTDQKARIARLDTEQIIQMIARKGLRVTEQRKSIASLFAETSDLLTPMQVYHDLGTKHLGLSFDTVYRNLKLLQQMGVLEPFYNKDGVKFAVTRSPSDFQQHFVCMTCDHVYPFESASSTDMPRLPAEFTAVKFRQEVLGYCPDCSHL</sequence>
<dbReference type="KEGG" id="cchl:FPL14_28935"/>
<dbReference type="GO" id="GO:0003700">
    <property type="term" value="F:DNA-binding transcription factor activity"/>
    <property type="evidence" value="ECO:0007669"/>
    <property type="project" value="InterPro"/>
</dbReference>
<dbReference type="PANTHER" id="PTHR33202:SF7">
    <property type="entry name" value="FERRIC UPTAKE REGULATION PROTEIN"/>
    <property type="match status" value="1"/>
</dbReference>
<dbReference type="InterPro" id="IPR036388">
    <property type="entry name" value="WH-like_DNA-bd_sf"/>
</dbReference>
<dbReference type="GO" id="GO:0000976">
    <property type="term" value="F:transcription cis-regulatory region binding"/>
    <property type="evidence" value="ECO:0007669"/>
    <property type="project" value="TreeGrafter"/>
</dbReference>
<proteinExistence type="predicted"/>
<feature type="binding site" evidence="1">
    <location>
        <position position="136"/>
    </location>
    <ligand>
        <name>Zn(2+)</name>
        <dbReference type="ChEBI" id="CHEBI:29105"/>
    </ligand>
</feature>
<dbReference type="Pfam" id="PF01475">
    <property type="entry name" value="FUR"/>
    <property type="match status" value="1"/>
</dbReference>
<evidence type="ECO:0000313" key="2">
    <source>
        <dbReference type="EMBL" id="QMV44741.1"/>
    </source>
</evidence>
<keyword evidence="1" id="KW-0862">Zinc</keyword>
<gene>
    <name evidence="2" type="ORF">FPL14_28935</name>
</gene>
<accession>A0A7G5C6A7</accession>
<comment type="cofactor">
    <cofactor evidence="1">
        <name>Zn(2+)</name>
        <dbReference type="ChEBI" id="CHEBI:29105"/>
    </cofactor>
    <text evidence="1">Binds 1 zinc ion per subunit.</text>
</comment>
<dbReference type="EMBL" id="CP041969">
    <property type="protein sequence ID" value="QMV44741.1"/>
    <property type="molecule type" value="Genomic_DNA"/>
</dbReference>
<reference evidence="2 3" key="1">
    <citation type="submission" date="2019-07" db="EMBL/GenBank/DDBJ databases">
        <authorList>
            <person name="Kim J.K."/>
            <person name="Cheong H.-M."/>
            <person name="Choi Y."/>
            <person name="Hwang K.J."/>
            <person name="Lee S."/>
            <person name="Choi C."/>
        </authorList>
    </citation>
    <scope>NUCLEOTIDE SEQUENCE [LARGE SCALE GENOMIC DNA]</scope>
    <source>
        <strain evidence="2 3">KS 22</strain>
    </source>
</reference>
<dbReference type="SUPFAM" id="SSF46785">
    <property type="entry name" value="Winged helix' DNA-binding domain"/>
    <property type="match status" value="1"/>
</dbReference>
<feature type="binding site" evidence="1">
    <location>
        <position position="170"/>
    </location>
    <ligand>
        <name>Zn(2+)</name>
        <dbReference type="ChEBI" id="CHEBI:29105"/>
    </ligand>
</feature>
<keyword evidence="1" id="KW-0479">Metal-binding</keyword>
<dbReference type="GO" id="GO:0045892">
    <property type="term" value="P:negative regulation of DNA-templated transcription"/>
    <property type="evidence" value="ECO:0007669"/>
    <property type="project" value="TreeGrafter"/>
</dbReference>
<protein>
    <submittedName>
        <fullName evidence="2">Transcriptional repressor</fullName>
    </submittedName>
</protein>
<dbReference type="GO" id="GO:0008270">
    <property type="term" value="F:zinc ion binding"/>
    <property type="evidence" value="ECO:0007669"/>
    <property type="project" value="TreeGrafter"/>
</dbReference>
<dbReference type="Proteomes" id="UP000515679">
    <property type="component" value="Chromosome"/>
</dbReference>
<dbReference type="InterPro" id="IPR002481">
    <property type="entry name" value="FUR"/>
</dbReference>
<dbReference type="InterPro" id="IPR036390">
    <property type="entry name" value="WH_DNA-bd_sf"/>
</dbReference>